<dbReference type="Pfam" id="PF03773">
    <property type="entry name" value="ArsP_1"/>
    <property type="match status" value="1"/>
</dbReference>
<feature type="transmembrane region" description="Helical" evidence="7">
    <location>
        <begin position="110"/>
        <end position="132"/>
    </location>
</feature>
<keyword evidence="5 7" id="KW-1133">Transmembrane helix</keyword>
<dbReference type="EMBL" id="FQYT01000038">
    <property type="protein sequence ID" value="SHJ71595.1"/>
    <property type="molecule type" value="Genomic_DNA"/>
</dbReference>
<dbReference type="STRING" id="1122934.SAMN02745691_02411"/>
<keyword evidence="9" id="KW-1185">Reference proteome</keyword>
<feature type="transmembrane region" description="Helical" evidence="7">
    <location>
        <begin position="40"/>
        <end position="60"/>
    </location>
</feature>
<proteinExistence type="inferred from homology"/>
<evidence type="ECO:0000256" key="1">
    <source>
        <dbReference type="ARBA" id="ARBA00004651"/>
    </source>
</evidence>
<feature type="transmembrane region" description="Helical" evidence="7">
    <location>
        <begin position="144"/>
        <end position="162"/>
    </location>
</feature>
<evidence type="ECO:0000256" key="5">
    <source>
        <dbReference type="ARBA" id="ARBA00022989"/>
    </source>
</evidence>
<evidence type="ECO:0000256" key="4">
    <source>
        <dbReference type="ARBA" id="ARBA00022692"/>
    </source>
</evidence>
<name>A0A1M6LKB1_9FIRM</name>
<accession>A0A1M6LKB1</accession>
<dbReference type="InterPro" id="IPR005524">
    <property type="entry name" value="DUF318"/>
</dbReference>
<feature type="transmembrane region" description="Helical" evidence="7">
    <location>
        <begin position="7"/>
        <end position="28"/>
    </location>
</feature>
<dbReference type="OrthoDB" id="9798408at2"/>
<organism evidence="8 9">
    <name type="scientific">Parasporobacterium paucivorans DSM 15970</name>
    <dbReference type="NCBI Taxonomy" id="1122934"/>
    <lineage>
        <taxon>Bacteria</taxon>
        <taxon>Bacillati</taxon>
        <taxon>Bacillota</taxon>
        <taxon>Clostridia</taxon>
        <taxon>Lachnospirales</taxon>
        <taxon>Lachnospiraceae</taxon>
        <taxon>Parasporobacterium</taxon>
    </lineage>
</organism>
<feature type="transmembrane region" description="Helical" evidence="7">
    <location>
        <begin position="80"/>
        <end position="104"/>
    </location>
</feature>
<evidence type="ECO:0000256" key="6">
    <source>
        <dbReference type="ARBA" id="ARBA00023136"/>
    </source>
</evidence>
<evidence type="ECO:0000256" key="3">
    <source>
        <dbReference type="ARBA" id="ARBA00022475"/>
    </source>
</evidence>
<comment type="similarity">
    <text evidence="2">Belongs to the UPF0718 family.</text>
</comment>
<keyword evidence="4 7" id="KW-0812">Transmembrane</keyword>
<evidence type="ECO:0000313" key="8">
    <source>
        <dbReference type="EMBL" id="SHJ71595.1"/>
    </source>
</evidence>
<dbReference type="RefSeq" id="WP_073994640.1">
    <property type="nucleotide sequence ID" value="NZ_FQYT01000038.1"/>
</dbReference>
<keyword evidence="3" id="KW-1003">Cell membrane</keyword>
<protein>
    <submittedName>
        <fullName evidence="8">Predicted permease</fullName>
    </submittedName>
</protein>
<dbReference type="Proteomes" id="UP000184342">
    <property type="component" value="Unassembled WGS sequence"/>
</dbReference>
<dbReference type="GO" id="GO:0005886">
    <property type="term" value="C:plasma membrane"/>
    <property type="evidence" value="ECO:0007669"/>
    <property type="project" value="UniProtKB-SubCell"/>
</dbReference>
<evidence type="ECO:0000256" key="7">
    <source>
        <dbReference type="SAM" id="Phobius"/>
    </source>
</evidence>
<evidence type="ECO:0000256" key="2">
    <source>
        <dbReference type="ARBA" id="ARBA00006386"/>
    </source>
</evidence>
<sequence>MKKLIKRYRVFIIVFLAMIILVLVNRPLGTKAFTITGNSILEMLLVIPPIFVLLGLLDIWVPRETMIKYMGEGSGLKGIILSIIIGSAAAGPLYGAFPVAAVFMKKGVKFMNILIFIGAWSTTKIPMFLFEITALGSRFAISRLLIDIPGIIIIALILSKTVSREEVKILYENAKAMD</sequence>
<keyword evidence="6 7" id="KW-0472">Membrane</keyword>
<comment type="subcellular location">
    <subcellularLocation>
        <location evidence="1">Cell membrane</location>
        <topology evidence="1">Multi-pass membrane protein</topology>
    </subcellularLocation>
</comment>
<gene>
    <name evidence="8" type="ORF">SAMN02745691_02411</name>
</gene>
<dbReference type="AlphaFoldDB" id="A0A1M6LKB1"/>
<evidence type="ECO:0000313" key="9">
    <source>
        <dbReference type="Proteomes" id="UP000184342"/>
    </source>
</evidence>
<reference evidence="8 9" key="1">
    <citation type="submission" date="2016-11" db="EMBL/GenBank/DDBJ databases">
        <authorList>
            <person name="Jaros S."/>
            <person name="Januszkiewicz K."/>
            <person name="Wedrychowicz H."/>
        </authorList>
    </citation>
    <scope>NUCLEOTIDE SEQUENCE [LARGE SCALE GENOMIC DNA]</scope>
    <source>
        <strain evidence="8 9">DSM 15970</strain>
    </source>
</reference>